<reference evidence="3" key="1">
    <citation type="journal article" date="2022" name="Int. J. Syst. Evol. Microbiol.">
        <title>Anaeromyxobacter oryzae sp. nov., Anaeromyxobacter diazotrophicus sp. nov. and Anaeromyxobacter paludicola sp. nov., isolated from paddy soils.</title>
        <authorList>
            <person name="Itoh H."/>
            <person name="Xu Z."/>
            <person name="Mise K."/>
            <person name="Masuda Y."/>
            <person name="Ushijima N."/>
            <person name="Hayakawa C."/>
            <person name="Shiratori Y."/>
            <person name="Senoo K."/>
        </authorList>
    </citation>
    <scope>NUCLEOTIDE SEQUENCE [LARGE SCALE GENOMIC DNA]</scope>
    <source>
        <strain evidence="3">Red232</strain>
    </source>
</reference>
<evidence type="ECO:0000313" key="3">
    <source>
        <dbReference type="Proteomes" id="UP001162891"/>
    </source>
</evidence>
<evidence type="ECO:0000313" key="2">
    <source>
        <dbReference type="EMBL" id="BDG05673.1"/>
    </source>
</evidence>
<proteinExistence type="predicted"/>
<dbReference type="RefSeq" id="WP_248354709.1">
    <property type="nucleotide sequence ID" value="NZ_AP025591.1"/>
</dbReference>
<feature type="chain" id="PRO_5047158611" evidence="1">
    <location>
        <begin position="20"/>
        <end position="122"/>
    </location>
</feature>
<feature type="signal peptide" evidence="1">
    <location>
        <begin position="1"/>
        <end position="19"/>
    </location>
</feature>
<keyword evidence="1" id="KW-0732">Signal</keyword>
<dbReference type="EMBL" id="AP025591">
    <property type="protein sequence ID" value="BDG05673.1"/>
    <property type="molecule type" value="Genomic_DNA"/>
</dbReference>
<evidence type="ECO:0000256" key="1">
    <source>
        <dbReference type="SAM" id="SignalP"/>
    </source>
</evidence>
<keyword evidence="3" id="KW-1185">Reference proteome</keyword>
<protein>
    <submittedName>
        <fullName evidence="2">Uncharacterized protein</fullName>
    </submittedName>
</protein>
<name>A0ABM7X1K3_9BACT</name>
<gene>
    <name evidence="2" type="ORF">AMOR_46690</name>
</gene>
<accession>A0ABM7X1K3</accession>
<dbReference type="Proteomes" id="UP001162891">
    <property type="component" value="Chromosome"/>
</dbReference>
<organism evidence="2 3">
    <name type="scientific">Anaeromyxobacter oryzae</name>
    <dbReference type="NCBI Taxonomy" id="2918170"/>
    <lineage>
        <taxon>Bacteria</taxon>
        <taxon>Pseudomonadati</taxon>
        <taxon>Myxococcota</taxon>
        <taxon>Myxococcia</taxon>
        <taxon>Myxococcales</taxon>
        <taxon>Cystobacterineae</taxon>
        <taxon>Anaeromyxobacteraceae</taxon>
        <taxon>Anaeromyxobacter</taxon>
    </lineage>
</organism>
<sequence>MFHARIWAAGMLAPAIAIAAPVTSALRTLHVAEMTSAGGNQPAGQVDRCLARHLRVPADMAEHLPDRTDLWLHVNRSGEVRGVHAADVATKEITPYIREALGKCDWHPLAGDEVDLKLRFEP</sequence>